<name>A0A8X6PTM6_NEPPI</name>
<reference evidence="1" key="1">
    <citation type="submission" date="2020-08" db="EMBL/GenBank/DDBJ databases">
        <title>Multicomponent nature underlies the extraordinary mechanical properties of spider dragline silk.</title>
        <authorList>
            <person name="Kono N."/>
            <person name="Nakamura H."/>
            <person name="Mori M."/>
            <person name="Yoshida Y."/>
            <person name="Ohtoshi R."/>
            <person name="Malay A.D."/>
            <person name="Moran D.A.P."/>
            <person name="Tomita M."/>
            <person name="Numata K."/>
            <person name="Arakawa K."/>
        </authorList>
    </citation>
    <scope>NUCLEOTIDE SEQUENCE</scope>
</reference>
<evidence type="ECO:0000313" key="1">
    <source>
        <dbReference type="EMBL" id="GFT88667.1"/>
    </source>
</evidence>
<dbReference type="AlphaFoldDB" id="A0A8X6PTM6"/>
<keyword evidence="2" id="KW-1185">Reference proteome</keyword>
<organism evidence="1 2">
    <name type="scientific">Nephila pilipes</name>
    <name type="common">Giant wood spider</name>
    <name type="synonym">Nephila maculata</name>
    <dbReference type="NCBI Taxonomy" id="299642"/>
    <lineage>
        <taxon>Eukaryota</taxon>
        <taxon>Metazoa</taxon>
        <taxon>Ecdysozoa</taxon>
        <taxon>Arthropoda</taxon>
        <taxon>Chelicerata</taxon>
        <taxon>Arachnida</taxon>
        <taxon>Araneae</taxon>
        <taxon>Araneomorphae</taxon>
        <taxon>Entelegynae</taxon>
        <taxon>Araneoidea</taxon>
        <taxon>Nephilidae</taxon>
        <taxon>Nephila</taxon>
    </lineage>
</organism>
<protein>
    <submittedName>
        <fullName evidence="1">Uncharacterized protein</fullName>
    </submittedName>
</protein>
<evidence type="ECO:0000313" key="2">
    <source>
        <dbReference type="Proteomes" id="UP000887013"/>
    </source>
</evidence>
<accession>A0A8X6PTM6</accession>
<sequence>MSKPGISIPSDRTRNKLKMKMLACGIPRSKLYHKSRMLVEKAADKDATFRYGAPFGEGPVSRPQIGAEILE</sequence>
<comment type="caution">
    <text evidence="1">The sequence shown here is derived from an EMBL/GenBank/DDBJ whole genome shotgun (WGS) entry which is preliminary data.</text>
</comment>
<dbReference type="Proteomes" id="UP000887013">
    <property type="component" value="Unassembled WGS sequence"/>
</dbReference>
<dbReference type="EMBL" id="BMAW01024627">
    <property type="protein sequence ID" value="GFT88667.1"/>
    <property type="molecule type" value="Genomic_DNA"/>
</dbReference>
<proteinExistence type="predicted"/>
<gene>
    <name evidence="1" type="ORF">NPIL_435611</name>
</gene>